<dbReference type="EMBL" id="JBGMEK010000015">
    <property type="protein sequence ID" value="MFA0811047.1"/>
    <property type="molecule type" value="Genomic_DNA"/>
</dbReference>
<protein>
    <recommendedName>
        <fullName evidence="2">Transcriptional regulator SutA RNAP-binding domain-containing protein</fullName>
    </recommendedName>
</protein>
<evidence type="ECO:0000259" key="2">
    <source>
        <dbReference type="Pfam" id="PF20661"/>
    </source>
</evidence>
<reference evidence="3 4" key="1">
    <citation type="submission" date="2024-08" db="EMBL/GenBank/DDBJ databases">
        <authorList>
            <person name="Ishaq N."/>
        </authorList>
    </citation>
    <scope>NUCLEOTIDE SEQUENCE [LARGE SCALE GENOMIC DNA]</scope>
    <source>
        <strain evidence="3 4">DSM 18651</strain>
    </source>
</reference>
<evidence type="ECO:0000313" key="4">
    <source>
        <dbReference type="Proteomes" id="UP001569428"/>
    </source>
</evidence>
<keyword evidence="4" id="KW-1185">Reference proteome</keyword>
<evidence type="ECO:0000313" key="3">
    <source>
        <dbReference type="EMBL" id="MFA0811047.1"/>
    </source>
</evidence>
<gene>
    <name evidence="3" type="ORF">ACCI49_08955</name>
</gene>
<feature type="region of interest" description="Disordered" evidence="1">
    <location>
        <begin position="49"/>
        <end position="75"/>
    </location>
</feature>
<accession>A0ABV4NYE6</accession>
<name>A0ABV4NYE6_9GAMM</name>
<feature type="region of interest" description="Disordered" evidence="1">
    <location>
        <begin position="13"/>
        <end position="32"/>
    </location>
</feature>
<evidence type="ECO:0000256" key="1">
    <source>
        <dbReference type="SAM" id="MobiDB-lite"/>
    </source>
</evidence>
<sequence length="75" mass="7953">MTARFINRTVIVAKKASSSSSRKQTAPLETSESIEAQVQAFLAKGGEIEQVPKGVSGQTNTSGPKHITLGKKPRS</sequence>
<feature type="domain" description="Transcriptional regulator SutA RNAP-binding" evidence="2">
    <location>
        <begin position="29"/>
        <end position="59"/>
    </location>
</feature>
<dbReference type="InterPro" id="IPR049191">
    <property type="entry name" value="SutA_RBD"/>
</dbReference>
<organism evidence="3 4">
    <name type="scientific">Microbulbifer epialgicus</name>
    <dbReference type="NCBI Taxonomy" id="393907"/>
    <lineage>
        <taxon>Bacteria</taxon>
        <taxon>Pseudomonadati</taxon>
        <taxon>Pseudomonadota</taxon>
        <taxon>Gammaproteobacteria</taxon>
        <taxon>Cellvibrionales</taxon>
        <taxon>Microbulbiferaceae</taxon>
        <taxon>Microbulbifer</taxon>
    </lineage>
</organism>
<feature type="compositionally biased region" description="Polar residues" evidence="1">
    <location>
        <begin position="22"/>
        <end position="32"/>
    </location>
</feature>
<comment type="caution">
    <text evidence="3">The sequence shown here is derived from an EMBL/GenBank/DDBJ whole genome shotgun (WGS) entry which is preliminary data.</text>
</comment>
<proteinExistence type="predicted"/>
<dbReference type="Proteomes" id="UP001569428">
    <property type="component" value="Unassembled WGS sequence"/>
</dbReference>
<dbReference type="Pfam" id="PF20661">
    <property type="entry name" value="SutA-RBD"/>
    <property type="match status" value="1"/>
</dbReference>